<dbReference type="NCBIfam" id="TIGR04131">
    <property type="entry name" value="Bac_Flav_CTERM"/>
    <property type="match status" value="1"/>
</dbReference>
<evidence type="ECO:0000259" key="2">
    <source>
        <dbReference type="Pfam" id="PF19076"/>
    </source>
</evidence>
<dbReference type="InterPro" id="IPR026341">
    <property type="entry name" value="T9SS_type_B"/>
</dbReference>
<name>A0A327SC03_9FLAO</name>
<dbReference type="InterPro" id="IPR054215">
    <property type="entry name" value="DUF6923"/>
</dbReference>
<dbReference type="InterPro" id="IPR044023">
    <property type="entry name" value="Ig_7"/>
</dbReference>
<evidence type="ECO:0000259" key="4">
    <source>
        <dbReference type="Pfam" id="PF21959"/>
    </source>
</evidence>
<dbReference type="Proteomes" id="UP000248987">
    <property type="component" value="Unassembled WGS sequence"/>
</dbReference>
<keyword evidence="1" id="KW-0732">Signal</keyword>
<feature type="domain" description="CshA" evidence="2">
    <location>
        <begin position="315"/>
        <end position="404"/>
    </location>
</feature>
<feature type="chain" id="PRO_5016326317" evidence="1">
    <location>
        <begin position="23"/>
        <end position="1310"/>
    </location>
</feature>
<keyword evidence="6" id="KW-1185">Reference proteome</keyword>
<dbReference type="InterPro" id="IPR011042">
    <property type="entry name" value="6-blade_b-propeller_TolB-like"/>
</dbReference>
<dbReference type="Pfam" id="PF19076">
    <property type="entry name" value="CshA_repeat"/>
    <property type="match status" value="1"/>
</dbReference>
<dbReference type="Pfam" id="PF13585">
    <property type="entry name" value="CHU_C"/>
    <property type="match status" value="1"/>
</dbReference>
<protein>
    <submittedName>
        <fullName evidence="5">Gliding motility-associated-like protein</fullName>
    </submittedName>
</protein>
<dbReference type="SUPFAM" id="SSF63825">
    <property type="entry name" value="YWTD domain"/>
    <property type="match status" value="2"/>
</dbReference>
<sequence>MVLKLKLVLVFILLANVLDTNGQTTSELAPQKENIGVNVESAFQLDNTTLSERSTANYQSAPKSGNLRAPYNCESGLVYILTNDGSSNGNVTGLYTYNLATNTQTLIKNPLIPSSSSSQFINAIGYNILDNYLYGILQGTNQVVKMDDAGTLEFLTITGDFKLGSYAAGDIDKNGVLFVYGENKFISINLNPSASNYLVANTLLSYSTTVNDIAFSPIDDNVYMMTSNSSRRLLRYNVTSNTVTDLGAISGLASEGSNSFGTAFMDSMGNMFVSNNASGNIYKIASPHTGGLTATAFNSLTGTPGDGARCPNQAVAPNAVKDQACLSNGQTITIDLLQNDGAGTYPINLASVQLIDPSTNAASSTVTVSGQGTFTVNGSGILTFTPAASFTEASIKYSIADTTGLISNQATISVSTNTTAAPTGASVQEFCALENPTVANLSASGNAIAWYSDLASTTPLVASASLLDGTTYYSTQTSSSGCESLSRLAVTVNFIEGLALVNPESLSCTNSKTAYIITATFKGTAPFIANGTGAPGQFTDNGDQTTTWISSPIGSTIATYNVKIQGDDTCGILDLSGSAPLDCLAVPFDCTDGLAFIITNTGTSESNYVSGFHTLNLTTNVQTLIKDPLVEASSTSRFINGIGYNTKDSFLYGLLQSTNKIVRIDAKGDVEYFDIKSPFTTGFYSSGDMNNNGILYLHSGKKFVAVNLDPLSPNYLTSTDLLDYTIVINDLAYNAIDNSLYMMTSTENPKLFRYDLASNTVIDLGFVSGLEAETTNSYGTAFFDSVGNLFVANNSSGLTYKISSPHTGGVTASFYSAAMQGLQPGDGARCQDQISLPVANDDTACGLLETDTVIDVLANDGEGSYALNLSSVQLIDPITETYANTVTVAGQGTFTVGANGMTTFTPLATFTEASVTYTMRDIVGNVSQPATITVSLDIFEIVCPTFPSLDVACYDELPSATTYSIQEFEALGNGDGRIGESTCGVIEITASNSSDEGTCSQTITRTYSITKYQDTNNNGFRDNGENTILNTAECVQLINIADVSAPTLVGDYETEIAITCESIPEVPALEFEDGCSNNINVVFEEVSTATDNLTNYQIVRTWTVSDTCDNDAVFKQTINVNIASTVVGIDSELCNNDDIDFDLFNLLSGTFTRDGLWSVESGTATLDGSIFNPYLLQLGTYTFKYTTTDNLCATETLVNISLNDDCVVLPCGSEDVVISKTVTANNDNINEFFAVTGVETCGFTVEIQIYNRWGALIYESKDYQNDWNGTASSASIGSSNFVPTGTYYYIVNLKNSGLKPFAGPIYVATK</sequence>
<reference evidence="5 6" key="1">
    <citation type="submission" date="2018-06" db="EMBL/GenBank/DDBJ databases">
        <title>Genomic Encyclopedia of Archaeal and Bacterial Type Strains, Phase II (KMG-II): from individual species to whole genera.</title>
        <authorList>
            <person name="Goeker M."/>
        </authorList>
    </citation>
    <scope>NUCLEOTIDE SEQUENCE [LARGE SCALE GENOMIC DNA]</scope>
    <source>
        <strain evidence="5 6">DSM 12408</strain>
    </source>
</reference>
<feature type="signal peptide" evidence="1">
    <location>
        <begin position="1"/>
        <end position="22"/>
    </location>
</feature>
<dbReference type="EMBL" id="QLLQ01000002">
    <property type="protein sequence ID" value="RAJ26550.1"/>
    <property type="molecule type" value="Genomic_DNA"/>
</dbReference>
<evidence type="ECO:0000259" key="3">
    <source>
        <dbReference type="Pfam" id="PF19081"/>
    </source>
</evidence>
<organism evidence="5 6">
    <name type="scientific">Gelidibacter algens</name>
    <dbReference type="NCBI Taxonomy" id="49280"/>
    <lineage>
        <taxon>Bacteria</taxon>
        <taxon>Pseudomonadati</taxon>
        <taxon>Bacteroidota</taxon>
        <taxon>Flavobacteriia</taxon>
        <taxon>Flavobacteriales</taxon>
        <taxon>Flavobacteriaceae</taxon>
        <taxon>Gelidibacter</taxon>
    </lineage>
</organism>
<dbReference type="Gene3D" id="2.120.10.30">
    <property type="entry name" value="TolB, C-terminal domain"/>
    <property type="match status" value="1"/>
</dbReference>
<feature type="domain" description="DUF6923" evidence="4">
    <location>
        <begin position="637"/>
        <end position="804"/>
    </location>
</feature>
<gene>
    <name evidence="5" type="ORF">LX77_00800</name>
</gene>
<dbReference type="Pfam" id="PF19081">
    <property type="entry name" value="Ig_7"/>
    <property type="match status" value="1"/>
</dbReference>
<evidence type="ECO:0000313" key="6">
    <source>
        <dbReference type="Proteomes" id="UP000248987"/>
    </source>
</evidence>
<comment type="caution">
    <text evidence="5">The sequence shown here is derived from an EMBL/GenBank/DDBJ whole genome shotgun (WGS) entry which is preliminary data.</text>
</comment>
<proteinExistence type="predicted"/>
<feature type="domain" description="Ig-like" evidence="3">
    <location>
        <begin position="421"/>
        <end position="493"/>
    </location>
</feature>
<feature type="domain" description="DUF6923" evidence="4">
    <location>
        <begin position="88"/>
        <end position="311"/>
    </location>
</feature>
<dbReference type="InterPro" id="IPR026395">
    <property type="entry name" value="CshA_fibril"/>
</dbReference>
<dbReference type="Pfam" id="PF17963">
    <property type="entry name" value="Big_9"/>
    <property type="match status" value="1"/>
</dbReference>
<accession>A0A327SC03</accession>
<dbReference type="Pfam" id="PF21959">
    <property type="entry name" value="DUF6923"/>
    <property type="match status" value="2"/>
</dbReference>
<evidence type="ECO:0000256" key="1">
    <source>
        <dbReference type="SAM" id="SignalP"/>
    </source>
</evidence>
<evidence type="ECO:0000313" key="5">
    <source>
        <dbReference type="EMBL" id="RAJ26550.1"/>
    </source>
</evidence>